<keyword evidence="3" id="KW-0479">Metal-binding</keyword>
<dbReference type="InterPro" id="IPR007197">
    <property type="entry name" value="rSAM"/>
</dbReference>
<dbReference type="Pfam" id="PF13282">
    <property type="entry name" value="DUF4070"/>
    <property type="match status" value="1"/>
</dbReference>
<dbReference type="GO" id="GO:0003824">
    <property type="term" value="F:catalytic activity"/>
    <property type="evidence" value="ECO:0007669"/>
    <property type="project" value="InterPro"/>
</dbReference>
<sequence>MNLLLVYPEFPETFWSYKRALKFVLKKSGSPPLGLLTVAAMLPADWNIELVDMNVSSLRTTSIRRADLVFVGGMSVQKDSARRVIQRCAGMGVKTVAGGPLFTTGWESFPEADYFVLNEAELTLPGFLQDIQHGSAKRIYSTKKWADLADTPLPRWDLIKTKKYASLSIQHSRGCPFNCEFCDITLLYGRQTRIKTSSRITAELDNIYSTGWRDNVFFVDDNFIGNKSVLKKETLPAIIRWMEKHRYPFTFNTQASINIADDEELLHLMGKAGFNRVFVGIETPNEASLKECSKVQNINRDMLASIRKINKHGIEVQGGFIVGFDSDPASIFEDQIRFIQESSVVTAMVGLLTALKGTQLYQRLKRENRLTAEETGNNTDLSINFRPAMKLDTLLKGYKSIVSTIYSPKYYYKRVKEFLKIYSPPIRKFFRFRPVHIFALIRSVILLGIIGKERLQYWKLMLWTILRRPRCFPLATTLAIYGFHYRKVFEKLPRV</sequence>
<evidence type="ECO:0000256" key="3">
    <source>
        <dbReference type="ARBA" id="ARBA00022723"/>
    </source>
</evidence>
<dbReference type="SFLD" id="SFLDG01123">
    <property type="entry name" value="methyltransferase_(Class_B)"/>
    <property type="match status" value="1"/>
</dbReference>
<dbReference type="Proteomes" id="UP000192343">
    <property type="component" value="Unassembled WGS sequence"/>
</dbReference>
<protein>
    <submittedName>
        <fullName evidence="7">B12-binding domain-containing radical SAM protein</fullName>
    </submittedName>
</protein>
<dbReference type="SUPFAM" id="SSF102114">
    <property type="entry name" value="Radical SAM enzymes"/>
    <property type="match status" value="1"/>
</dbReference>
<dbReference type="RefSeq" id="WP_083050331.1">
    <property type="nucleotide sequence ID" value="NZ_MWQY01000009.1"/>
</dbReference>
<dbReference type="STRING" id="1963862.B4O97_09445"/>
<evidence type="ECO:0000256" key="4">
    <source>
        <dbReference type="ARBA" id="ARBA00023004"/>
    </source>
</evidence>
<dbReference type="PANTHER" id="PTHR43409">
    <property type="entry name" value="ANAEROBIC MAGNESIUM-PROTOPORPHYRIN IX MONOMETHYL ESTER CYCLASE-RELATED"/>
    <property type="match status" value="1"/>
</dbReference>
<keyword evidence="5" id="KW-0411">Iron-sulfur</keyword>
<dbReference type="Gene3D" id="3.80.30.20">
    <property type="entry name" value="tm_1862 like domain"/>
    <property type="match status" value="1"/>
</dbReference>
<accession>A0A1Y1RZB4</accession>
<keyword evidence="4" id="KW-0408">Iron</keyword>
<dbReference type="Gene3D" id="3.40.50.280">
    <property type="entry name" value="Cobalamin-binding domain"/>
    <property type="match status" value="1"/>
</dbReference>
<evidence type="ECO:0000313" key="8">
    <source>
        <dbReference type="Proteomes" id="UP000192343"/>
    </source>
</evidence>
<dbReference type="GO" id="GO:0051536">
    <property type="term" value="F:iron-sulfur cluster binding"/>
    <property type="evidence" value="ECO:0007669"/>
    <property type="project" value="UniProtKB-KW"/>
</dbReference>
<organism evidence="7 8">
    <name type="scientific">Marispirochaeta aestuarii</name>
    <dbReference type="NCBI Taxonomy" id="1963862"/>
    <lineage>
        <taxon>Bacteria</taxon>
        <taxon>Pseudomonadati</taxon>
        <taxon>Spirochaetota</taxon>
        <taxon>Spirochaetia</taxon>
        <taxon>Spirochaetales</taxon>
        <taxon>Spirochaetaceae</taxon>
        <taxon>Marispirochaeta</taxon>
    </lineage>
</organism>
<dbReference type="InterPro" id="IPR034530">
    <property type="entry name" value="HpnP-like"/>
</dbReference>
<dbReference type="CDD" id="cd01335">
    <property type="entry name" value="Radical_SAM"/>
    <property type="match status" value="1"/>
</dbReference>
<dbReference type="GO" id="GO:0031419">
    <property type="term" value="F:cobalamin binding"/>
    <property type="evidence" value="ECO:0007669"/>
    <property type="project" value="InterPro"/>
</dbReference>
<dbReference type="SMART" id="SM00729">
    <property type="entry name" value="Elp3"/>
    <property type="match status" value="1"/>
</dbReference>
<dbReference type="AlphaFoldDB" id="A0A1Y1RZB4"/>
<comment type="cofactor">
    <cofactor evidence="1">
        <name>[4Fe-4S] cluster</name>
        <dbReference type="ChEBI" id="CHEBI:49883"/>
    </cofactor>
</comment>
<proteinExistence type="predicted"/>
<dbReference type="InterPro" id="IPR006158">
    <property type="entry name" value="Cobalamin-bd"/>
</dbReference>
<dbReference type="OrthoDB" id="9801424at2"/>
<dbReference type="Pfam" id="PF02310">
    <property type="entry name" value="B12-binding"/>
    <property type="match status" value="1"/>
</dbReference>
<dbReference type="GO" id="GO:0005829">
    <property type="term" value="C:cytosol"/>
    <property type="evidence" value="ECO:0007669"/>
    <property type="project" value="TreeGrafter"/>
</dbReference>
<dbReference type="GO" id="GO:0046872">
    <property type="term" value="F:metal ion binding"/>
    <property type="evidence" value="ECO:0007669"/>
    <property type="project" value="UniProtKB-KW"/>
</dbReference>
<dbReference type="InterPro" id="IPR058240">
    <property type="entry name" value="rSAM_sf"/>
</dbReference>
<gene>
    <name evidence="7" type="ORF">B4O97_09445</name>
</gene>
<dbReference type="InterPro" id="IPR034466">
    <property type="entry name" value="Methyltransferase_Class_B"/>
</dbReference>
<dbReference type="SFLD" id="SFLDS00029">
    <property type="entry name" value="Radical_SAM"/>
    <property type="match status" value="1"/>
</dbReference>
<dbReference type="SFLD" id="SFLDF00303">
    <property type="entry name" value="hopanoid_C2-methyltransferase"/>
    <property type="match status" value="1"/>
</dbReference>
<dbReference type="SFLD" id="SFLDG01082">
    <property type="entry name" value="B12-binding_domain_containing"/>
    <property type="match status" value="1"/>
</dbReference>
<dbReference type="InterPro" id="IPR023404">
    <property type="entry name" value="rSAM_horseshoe"/>
</dbReference>
<feature type="domain" description="Radical SAM core" evidence="6">
    <location>
        <begin position="159"/>
        <end position="392"/>
    </location>
</feature>
<evidence type="ECO:0000313" key="7">
    <source>
        <dbReference type="EMBL" id="ORC35385.1"/>
    </source>
</evidence>
<dbReference type="PANTHER" id="PTHR43409:SF3">
    <property type="entry name" value="HYPOTHETICAL METHYLTRANSFERASE"/>
    <property type="match status" value="1"/>
</dbReference>
<keyword evidence="2" id="KW-0949">S-adenosyl-L-methionine</keyword>
<dbReference type="InterPro" id="IPR025274">
    <property type="entry name" value="DUF4070"/>
</dbReference>
<evidence type="ECO:0000256" key="2">
    <source>
        <dbReference type="ARBA" id="ARBA00022691"/>
    </source>
</evidence>
<dbReference type="PROSITE" id="PS51918">
    <property type="entry name" value="RADICAL_SAM"/>
    <property type="match status" value="1"/>
</dbReference>
<evidence type="ECO:0000259" key="6">
    <source>
        <dbReference type="PROSITE" id="PS51918"/>
    </source>
</evidence>
<name>A0A1Y1RZB4_9SPIO</name>
<dbReference type="InterPro" id="IPR006638">
    <property type="entry name" value="Elp3/MiaA/NifB-like_rSAM"/>
</dbReference>
<dbReference type="InterPro" id="IPR051198">
    <property type="entry name" value="BchE-like"/>
</dbReference>
<comment type="caution">
    <text evidence="7">The sequence shown here is derived from an EMBL/GenBank/DDBJ whole genome shotgun (WGS) entry which is preliminary data.</text>
</comment>
<dbReference type="EMBL" id="MWQY01000009">
    <property type="protein sequence ID" value="ORC35385.1"/>
    <property type="molecule type" value="Genomic_DNA"/>
</dbReference>
<keyword evidence="8" id="KW-1185">Reference proteome</keyword>
<dbReference type="Pfam" id="PF04055">
    <property type="entry name" value="Radical_SAM"/>
    <property type="match status" value="1"/>
</dbReference>
<reference evidence="7 8" key="1">
    <citation type="submission" date="2017-03" db="EMBL/GenBank/DDBJ databases">
        <title>Draft Genome sequence of Marispirochaeta sp. strain JC444.</title>
        <authorList>
            <person name="Shivani Y."/>
            <person name="Subhash Y."/>
            <person name="Sasikala C."/>
            <person name="Ramana C."/>
        </authorList>
    </citation>
    <scope>NUCLEOTIDE SEQUENCE [LARGE SCALE GENOMIC DNA]</scope>
    <source>
        <strain evidence="7 8">JC444</strain>
    </source>
</reference>
<evidence type="ECO:0000256" key="1">
    <source>
        <dbReference type="ARBA" id="ARBA00001966"/>
    </source>
</evidence>
<evidence type="ECO:0000256" key="5">
    <source>
        <dbReference type="ARBA" id="ARBA00023014"/>
    </source>
</evidence>